<dbReference type="InterPro" id="IPR012337">
    <property type="entry name" value="RNaseH-like_sf"/>
</dbReference>
<dbReference type="SUPFAM" id="SSF53098">
    <property type="entry name" value="Ribonuclease H-like"/>
    <property type="match status" value="1"/>
</dbReference>
<evidence type="ECO:0000259" key="1">
    <source>
        <dbReference type="PROSITE" id="PS50994"/>
    </source>
</evidence>
<organism evidence="2 4">
    <name type="scientific">Massilia yuzhufengensis</name>
    <dbReference type="NCBI Taxonomy" id="1164594"/>
    <lineage>
        <taxon>Bacteria</taxon>
        <taxon>Pseudomonadati</taxon>
        <taxon>Pseudomonadota</taxon>
        <taxon>Betaproteobacteria</taxon>
        <taxon>Burkholderiales</taxon>
        <taxon>Oxalobacteraceae</taxon>
        <taxon>Telluria group</taxon>
        <taxon>Massilia</taxon>
    </lineage>
</organism>
<feature type="domain" description="Integrase catalytic" evidence="1">
    <location>
        <begin position="128"/>
        <end position="294"/>
    </location>
</feature>
<dbReference type="Gene3D" id="3.30.420.10">
    <property type="entry name" value="Ribonuclease H-like superfamily/Ribonuclease H"/>
    <property type="match status" value="1"/>
</dbReference>
<protein>
    <submittedName>
        <fullName evidence="2">Transposase InsO and inactivated derivatives</fullName>
    </submittedName>
</protein>
<dbReference type="AlphaFoldDB" id="A0A1I1M358"/>
<dbReference type="InterPro" id="IPR048020">
    <property type="entry name" value="Transpos_IS3"/>
</dbReference>
<dbReference type="InterPro" id="IPR001584">
    <property type="entry name" value="Integrase_cat-core"/>
</dbReference>
<evidence type="ECO:0000313" key="4">
    <source>
        <dbReference type="Proteomes" id="UP000198639"/>
    </source>
</evidence>
<dbReference type="NCBIfam" id="NF033516">
    <property type="entry name" value="transpos_IS3"/>
    <property type="match status" value="1"/>
</dbReference>
<evidence type="ECO:0000313" key="3">
    <source>
        <dbReference type="EMBL" id="SFD65802.1"/>
    </source>
</evidence>
<name>A0A1I1M358_9BURK</name>
<dbReference type="GO" id="GO:0015074">
    <property type="term" value="P:DNA integration"/>
    <property type="evidence" value="ECO:0007669"/>
    <property type="project" value="InterPro"/>
</dbReference>
<dbReference type="PROSITE" id="PS50994">
    <property type="entry name" value="INTEGRASE"/>
    <property type="match status" value="1"/>
</dbReference>
<gene>
    <name evidence="2" type="ORF">SAMN05216204_1101</name>
    <name evidence="3" type="ORF">SAMN05216204_1321</name>
</gene>
<accession>A0A1I1M358</accession>
<dbReference type="EMBL" id="FOLD01000010">
    <property type="protein sequence ID" value="SFC76080.1"/>
    <property type="molecule type" value="Genomic_DNA"/>
</dbReference>
<dbReference type="EMBL" id="FOLD01000032">
    <property type="protein sequence ID" value="SFD65802.1"/>
    <property type="molecule type" value="Genomic_DNA"/>
</dbReference>
<dbReference type="InterPro" id="IPR050900">
    <property type="entry name" value="Transposase_IS3/IS150/IS904"/>
</dbReference>
<dbReference type="STRING" id="1164594.SAMN05216204_1101"/>
<dbReference type="GO" id="GO:0003676">
    <property type="term" value="F:nucleic acid binding"/>
    <property type="evidence" value="ECO:0007669"/>
    <property type="project" value="InterPro"/>
</dbReference>
<sequence>MCVELIREAQAAGSRLAPACIELGITLRTFQRWVREGDDAVAADSRPTSVRPVPANKLSEDERAEILAVANSEEFASLPPSQIVPALADRGVYMASESSFYRVLRAASQQHHRGRAKKPSERVLTSHCATGPNQVWSWDITWMPAAVKGQFYYWYMVLDVFSRKIVGHEVHVAESAELASRLMRRTSLAEGVAGRPLVLHSDNGSAMKGATMLATLEQLGVAPSFSRPRVSNDNAYAESLFRTCKYRPDYPNKPFGSLEHAQAWTQKFVRWYNKEHKHSGLKFVTPAQRHAGQDTAILKRREQVYDDARNRHPQRWSRGIRNWKLDDQVWLNPERIRPEALKRAA</sequence>
<dbReference type="Pfam" id="PF13565">
    <property type="entry name" value="HTH_32"/>
    <property type="match status" value="1"/>
</dbReference>
<reference evidence="4" key="2">
    <citation type="submission" date="2016-10" db="EMBL/GenBank/DDBJ databases">
        <authorList>
            <person name="Varghese N."/>
            <person name="Submissions S."/>
        </authorList>
    </citation>
    <scope>NUCLEOTIDE SEQUENCE [LARGE SCALE GENOMIC DNA]</scope>
    <source>
        <strain evidence="4">CGMCC 1.12041</strain>
    </source>
</reference>
<dbReference type="InterPro" id="IPR036397">
    <property type="entry name" value="RNaseH_sf"/>
</dbReference>
<dbReference type="PANTHER" id="PTHR46889">
    <property type="entry name" value="TRANSPOSASE INSF FOR INSERTION SEQUENCE IS3B-RELATED"/>
    <property type="match status" value="1"/>
</dbReference>
<dbReference type="PANTHER" id="PTHR46889:SF4">
    <property type="entry name" value="TRANSPOSASE INSO FOR INSERTION SEQUENCE ELEMENT IS911B-RELATED"/>
    <property type="match status" value="1"/>
</dbReference>
<dbReference type="Pfam" id="PF00665">
    <property type="entry name" value="rve"/>
    <property type="match status" value="1"/>
</dbReference>
<proteinExistence type="predicted"/>
<keyword evidence="4" id="KW-1185">Reference proteome</keyword>
<evidence type="ECO:0000313" key="2">
    <source>
        <dbReference type="EMBL" id="SFC76080.1"/>
    </source>
</evidence>
<reference evidence="2" key="1">
    <citation type="submission" date="2016-10" db="EMBL/GenBank/DDBJ databases">
        <authorList>
            <person name="de Groot N.N."/>
        </authorList>
    </citation>
    <scope>NUCLEOTIDE SEQUENCE [LARGE SCALE GENOMIC DNA]</scope>
    <source>
        <strain evidence="2">CGMCC 1.12041</strain>
    </source>
</reference>
<dbReference type="Proteomes" id="UP000198639">
    <property type="component" value="Unassembled WGS sequence"/>
</dbReference>